<dbReference type="InterPro" id="IPR036396">
    <property type="entry name" value="Cyt_P450_sf"/>
</dbReference>
<evidence type="ECO:0000256" key="3">
    <source>
        <dbReference type="ARBA" id="ARBA00010617"/>
    </source>
</evidence>
<keyword evidence="7 9" id="KW-0408">Iron</keyword>
<comment type="pathway">
    <text evidence="2">Secondary metabolite biosynthesis.</text>
</comment>
<protein>
    <submittedName>
        <fullName evidence="11">Cytochrome P450</fullName>
    </submittedName>
</protein>
<keyword evidence="4 9" id="KW-0349">Heme</keyword>
<reference evidence="11" key="1">
    <citation type="submission" date="2023-03" db="EMBL/GenBank/DDBJ databases">
        <title>Massive genome expansion in bonnet fungi (Mycena s.s.) driven by repeated elements and novel gene families across ecological guilds.</title>
        <authorList>
            <consortium name="Lawrence Berkeley National Laboratory"/>
            <person name="Harder C.B."/>
            <person name="Miyauchi S."/>
            <person name="Viragh M."/>
            <person name="Kuo A."/>
            <person name="Thoen E."/>
            <person name="Andreopoulos B."/>
            <person name="Lu D."/>
            <person name="Skrede I."/>
            <person name="Drula E."/>
            <person name="Henrissat B."/>
            <person name="Morin E."/>
            <person name="Kohler A."/>
            <person name="Barry K."/>
            <person name="LaButti K."/>
            <person name="Morin E."/>
            <person name="Salamov A."/>
            <person name="Lipzen A."/>
            <person name="Mereny Z."/>
            <person name="Hegedus B."/>
            <person name="Baldrian P."/>
            <person name="Stursova M."/>
            <person name="Weitz H."/>
            <person name="Taylor A."/>
            <person name="Grigoriev I.V."/>
            <person name="Nagy L.G."/>
            <person name="Martin F."/>
            <person name="Kauserud H."/>
        </authorList>
    </citation>
    <scope>NUCLEOTIDE SEQUENCE</scope>
    <source>
        <strain evidence="11">CBHHK182m</strain>
    </source>
</reference>
<dbReference type="PRINTS" id="PR00385">
    <property type="entry name" value="P450"/>
</dbReference>
<keyword evidence="12" id="KW-1185">Reference proteome</keyword>
<dbReference type="Proteomes" id="UP001215598">
    <property type="component" value="Unassembled WGS sequence"/>
</dbReference>
<dbReference type="Gene3D" id="1.10.630.10">
    <property type="entry name" value="Cytochrome P450"/>
    <property type="match status" value="1"/>
</dbReference>
<keyword evidence="6 10" id="KW-0560">Oxidoreductase</keyword>
<dbReference type="InterPro" id="IPR002401">
    <property type="entry name" value="Cyt_P450_E_grp-I"/>
</dbReference>
<keyword evidence="8 10" id="KW-0503">Monooxygenase</keyword>
<feature type="binding site" description="axial binding residue" evidence="9">
    <location>
        <position position="444"/>
    </location>
    <ligand>
        <name>heme</name>
        <dbReference type="ChEBI" id="CHEBI:30413"/>
    </ligand>
    <ligandPart>
        <name>Fe</name>
        <dbReference type="ChEBI" id="CHEBI:18248"/>
    </ligandPart>
</feature>
<evidence type="ECO:0000256" key="1">
    <source>
        <dbReference type="ARBA" id="ARBA00001971"/>
    </source>
</evidence>
<accession>A0AAD7HGC5</accession>
<evidence type="ECO:0000256" key="10">
    <source>
        <dbReference type="RuleBase" id="RU000461"/>
    </source>
</evidence>
<dbReference type="SUPFAM" id="SSF48264">
    <property type="entry name" value="Cytochrome P450"/>
    <property type="match status" value="1"/>
</dbReference>
<dbReference type="GO" id="GO:0020037">
    <property type="term" value="F:heme binding"/>
    <property type="evidence" value="ECO:0007669"/>
    <property type="project" value="InterPro"/>
</dbReference>
<evidence type="ECO:0000256" key="5">
    <source>
        <dbReference type="ARBA" id="ARBA00022723"/>
    </source>
</evidence>
<dbReference type="InterPro" id="IPR001128">
    <property type="entry name" value="Cyt_P450"/>
</dbReference>
<proteinExistence type="inferred from homology"/>
<sequence>MFPSLGLDSSTWALVLFCVLFSAVAVKRRRNVSRLPLPPGPAKWPLVGNLFQIPTGRQWDKYIEWSGQFNSDIIHLDAAGTSIVVISSMETVKDLFEKRSSLYSDRPRAVMLAELMGWDFGLGDRWRANRRLFHETFSVGAGKQFYPQERAAAHELLRRMLQDPQRDIMAQFRHMAGALILDVTYGIKVLSTDDPWIKLAKEVMHAFSIAIIPGAFMVDTIPALKYVPDWMPGAGFQRKAKQWRKISLDLLEKPFAETKRQIEMGTAPASFTSLNLGASDDSVNTTQPEREETVKTSAANMYSGGADTTVSALGTFALAMLANPEAQKMAQAEIDSVVGVGHLPDFADQVDLPYVSALLKEVLRWSNVAPIAIPHYLGIEDEYKGYRIPAGSVVIGNVWALMHDETVYPEPNSFKPERFLLDGKLNPAIRDPETVVFGFGRRACPGLHLATASLWITMASILSAFNISKALDDDGNEIEPSYEYEPALIFSPLPFKCTVTPRSPQATQAIQSTIVGM</sequence>
<evidence type="ECO:0000313" key="12">
    <source>
        <dbReference type="Proteomes" id="UP001215598"/>
    </source>
</evidence>
<organism evidence="11 12">
    <name type="scientific">Mycena metata</name>
    <dbReference type="NCBI Taxonomy" id="1033252"/>
    <lineage>
        <taxon>Eukaryota</taxon>
        <taxon>Fungi</taxon>
        <taxon>Dikarya</taxon>
        <taxon>Basidiomycota</taxon>
        <taxon>Agaricomycotina</taxon>
        <taxon>Agaricomycetes</taxon>
        <taxon>Agaricomycetidae</taxon>
        <taxon>Agaricales</taxon>
        <taxon>Marasmiineae</taxon>
        <taxon>Mycenaceae</taxon>
        <taxon>Mycena</taxon>
    </lineage>
</organism>
<dbReference type="GO" id="GO:0016705">
    <property type="term" value="F:oxidoreductase activity, acting on paired donors, with incorporation or reduction of molecular oxygen"/>
    <property type="evidence" value="ECO:0007669"/>
    <property type="project" value="InterPro"/>
</dbReference>
<dbReference type="PANTHER" id="PTHR46300:SF7">
    <property type="entry name" value="P450, PUTATIVE (EUROFUNG)-RELATED"/>
    <property type="match status" value="1"/>
</dbReference>
<dbReference type="InterPro" id="IPR050364">
    <property type="entry name" value="Cytochrome_P450_fung"/>
</dbReference>
<dbReference type="AlphaFoldDB" id="A0AAD7HGC5"/>
<evidence type="ECO:0000256" key="4">
    <source>
        <dbReference type="ARBA" id="ARBA00022617"/>
    </source>
</evidence>
<keyword evidence="5 9" id="KW-0479">Metal-binding</keyword>
<dbReference type="PRINTS" id="PR00463">
    <property type="entry name" value="EP450I"/>
</dbReference>
<dbReference type="CDD" id="cd11065">
    <property type="entry name" value="CYP64-like"/>
    <property type="match status" value="1"/>
</dbReference>
<evidence type="ECO:0000256" key="2">
    <source>
        <dbReference type="ARBA" id="ARBA00005179"/>
    </source>
</evidence>
<evidence type="ECO:0000256" key="6">
    <source>
        <dbReference type="ARBA" id="ARBA00023002"/>
    </source>
</evidence>
<evidence type="ECO:0000256" key="9">
    <source>
        <dbReference type="PIRSR" id="PIRSR602401-1"/>
    </source>
</evidence>
<dbReference type="PROSITE" id="PS00086">
    <property type="entry name" value="CYTOCHROME_P450"/>
    <property type="match status" value="1"/>
</dbReference>
<dbReference type="Pfam" id="PF00067">
    <property type="entry name" value="p450"/>
    <property type="match status" value="1"/>
</dbReference>
<evidence type="ECO:0000256" key="7">
    <source>
        <dbReference type="ARBA" id="ARBA00023004"/>
    </source>
</evidence>
<name>A0AAD7HGC5_9AGAR</name>
<comment type="cofactor">
    <cofactor evidence="1 9">
        <name>heme</name>
        <dbReference type="ChEBI" id="CHEBI:30413"/>
    </cofactor>
</comment>
<dbReference type="GO" id="GO:0004497">
    <property type="term" value="F:monooxygenase activity"/>
    <property type="evidence" value="ECO:0007669"/>
    <property type="project" value="UniProtKB-KW"/>
</dbReference>
<evidence type="ECO:0000313" key="11">
    <source>
        <dbReference type="EMBL" id="KAJ7720165.1"/>
    </source>
</evidence>
<dbReference type="GO" id="GO:0005506">
    <property type="term" value="F:iron ion binding"/>
    <property type="evidence" value="ECO:0007669"/>
    <property type="project" value="InterPro"/>
</dbReference>
<comment type="similarity">
    <text evidence="3 10">Belongs to the cytochrome P450 family.</text>
</comment>
<gene>
    <name evidence="11" type="ORF">B0H16DRAFT_1666450</name>
</gene>
<dbReference type="PANTHER" id="PTHR46300">
    <property type="entry name" value="P450, PUTATIVE (EUROFUNG)-RELATED-RELATED"/>
    <property type="match status" value="1"/>
</dbReference>
<evidence type="ECO:0000256" key="8">
    <source>
        <dbReference type="ARBA" id="ARBA00023033"/>
    </source>
</evidence>
<dbReference type="InterPro" id="IPR017972">
    <property type="entry name" value="Cyt_P450_CS"/>
</dbReference>
<comment type="caution">
    <text evidence="11">The sequence shown here is derived from an EMBL/GenBank/DDBJ whole genome shotgun (WGS) entry which is preliminary data.</text>
</comment>
<dbReference type="EMBL" id="JARKIB010000243">
    <property type="protein sequence ID" value="KAJ7720165.1"/>
    <property type="molecule type" value="Genomic_DNA"/>
</dbReference>